<comment type="caution">
    <text evidence="1">The sequence shown here is derived from an EMBL/GenBank/DDBJ whole genome shotgun (WGS) entry which is preliminary data.</text>
</comment>
<sequence>MQRDDYFFSLMRRYGMDVMWISKKRVAILLVGMLVGGFSFPSMASVSGNFVTPQSMERVSETGFSWWQKWSRERYAGQETAAHCMGMHAAQSAACWSALANTVRIYADDAERDGAEPYACQSVVRSMKIYWLNLARLADKAGQGHVATAFVKSRLLAARKDLRRTRNALREMADTGVCPIN</sequence>
<accession>A0A543Q1U9</accession>
<dbReference type="RefSeq" id="WP_142086150.1">
    <property type="nucleotide sequence ID" value="NZ_SZUV01000001.1"/>
</dbReference>
<dbReference type="AlphaFoldDB" id="A0A543Q1U9"/>
<gene>
    <name evidence="1" type="ORF">DLNHIDIE_00155</name>
</gene>
<reference evidence="1 2" key="1">
    <citation type="submission" date="2019-03" db="EMBL/GenBank/DDBJ databases">
        <title>New insights into Acidothiobacillus thiooxidans sulfur metabolism through coupled gene expression, solution geochemistry, microscopy and spectroscopy analyses.</title>
        <authorList>
            <person name="Camacho D."/>
            <person name="Frazao R."/>
            <person name="Fouillen A."/>
            <person name="Nanci A."/>
            <person name="Lang B.F."/>
            <person name="Apte S.C."/>
            <person name="Baron C."/>
            <person name="Warren L.A."/>
        </authorList>
    </citation>
    <scope>NUCLEOTIDE SEQUENCE [LARGE SCALE GENOMIC DNA]</scope>
    <source>
        <strain evidence="1 2">ATCC 19377</strain>
    </source>
</reference>
<organism evidence="1 2">
    <name type="scientific">Acidithiobacillus thiooxidans ATCC 19377</name>
    <dbReference type="NCBI Taxonomy" id="637390"/>
    <lineage>
        <taxon>Bacteria</taxon>
        <taxon>Pseudomonadati</taxon>
        <taxon>Pseudomonadota</taxon>
        <taxon>Acidithiobacillia</taxon>
        <taxon>Acidithiobacillales</taxon>
        <taxon>Acidithiobacillaceae</taxon>
        <taxon>Acidithiobacillus</taxon>
    </lineage>
</organism>
<evidence type="ECO:0000313" key="1">
    <source>
        <dbReference type="EMBL" id="TQN50302.1"/>
    </source>
</evidence>
<evidence type="ECO:0000313" key="2">
    <source>
        <dbReference type="Proteomes" id="UP000315403"/>
    </source>
</evidence>
<proteinExistence type="predicted"/>
<protein>
    <submittedName>
        <fullName evidence="1">Uncharacterized protein</fullName>
    </submittedName>
</protein>
<dbReference type="EMBL" id="SZUV01000001">
    <property type="protein sequence ID" value="TQN50302.1"/>
    <property type="molecule type" value="Genomic_DNA"/>
</dbReference>
<name>A0A543Q1U9_ACITH</name>
<dbReference type="Proteomes" id="UP000315403">
    <property type="component" value="Unassembled WGS sequence"/>
</dbReference>